<dbReference type="InterPro" id="IPR055299">
    <property type="entry name" value="TIMMDC1"/>
</dbReference>
<dbReference type="GO" id="GO:0005739">
    <property type="term" value="C:mitochondrion"/>
    <property type="evidence" value="ECO:0007669"/>
    <property type="project" value="TreeGrafter"/>
</dbReference>
<comment type="caution">
    <text evidence="9">The sequence shown here is derived from an EMBL/GenBank/DDBJ whole genome shotgun (WGS) entry which is preliminary data.</text>
</comment>
<evidence type="ECO:0000256" key="3">
    <source>
        <dbReference type="ARBA" id="ARBA00022692"/>
    </source>
</evidence>
<keyword evidence="3" id="KW-0812">Transmembrane</keyword>
<organism evidence="9 10">
    <name type="scientific">Apatococcus lobatus</name>
    <dbReference type="NCBI Taxonomy" id="904363"/>
    <lineage>
        <taxon>Eukaryota</taxon>
        <taxon>Viridiplantae</taxon>
        <taxon>Chlorophyta</taxon>
        <taxon>core chlorophytes</taxon>
        <taxon>Trebouxiophyceae</taxon>
        <taxon>Chlorellales</taxon>
        <taxon>Chlorellaceae</taxon>
        <taxon>Apatococcus</taxon>
    </lineage>
</organism>
<comment type="subcellular location">
    <subcellularLocation>
        <location evidence="1">Membrane</location>
        <topology evidence="1">Multi-pass membrane protein</topology>
    </subcellularLocation>
</comment>
<keyword evidence="4" id="KW-1133">Transmembrane helix</keyword>
<dbReference type="Proteomes" id="UP001438707">
    <property type="component" value="Unassembled WGS sequence"/>
</dbReference>
<evidence type="ECO:0000256" key="4">
    <source>
        <dbReference type="ARBA" id="ARBA00022989"/>
    </source>
</evidence>
<accession>A0AAW1SAR9</accession>
<comment type="similarity">
    <text evidence="2">Belongs to the Tim17/Tim22/Tim23 family.</text>
</comment>
<dbReference type="GO" id="GO:0032981">
    <property type="term" value="P:mitochondrial respiratory chain complex I assembly"/>
    <property type="evidence" value="ECO:0007669"/>
    <property type="project" value="InterPro"/>
</dbReference>
<evidence type="ECO:0000256" key="8">
    <source>
        <dbReference type="SAM" id="MobiDB-lite"/>
    </source>
</evidence>
<reference evidence="9 10" key="1">
    <citation type="journal article" date="2024" name="Nat. Commun.">
        <title>Phylogenomics reveals the evolutionary origins of lichenization in chlorophyte algae.</title>
        <authorList>
            <person name="Puginier C."/>
            <person name="Libourel C."/>
            <person name="Otte J."/>
            <person name="Skaloud P."/>
            <person name="Haon M."/>
            <person name="Grisel S."/>
            <person name="Petersen M."/>
            <person name="Berrin J.G."/>
            <person name="Delaux P.M."/>
            <person name="Dal Grande F."/>
            <person name="Keller J."/>
        </authorList>
    </citation>
    <scope>NUCLEOTIDE SEQUENCE [LARGE SCALE GENOMIC DNA]</scope>
    <source>
        <strain evidence="9 10">SAG 2145</strain>
    </source>
</reference>
<dbReference type="PANTHER" id="PTHR13002:SF1">
    <property type="entry name" value="COMPLEX I ASSEMBLY FACTOR TIMMDC1, MITOCHONDRIAL"/>
    <property type="match status" value="1"/>
</dbReference>
<dbReference type="PANTHER" id="PTHR13002">
    <property type="entry name" value="C3ORF1 PROTEIN-RELATED"/>
    <property type="match status" value="1"/>
</dbReference>
<evidence type="ECO:0000256" key="7">
    <source>
        <dbReference type="ARBA" id="ARBA00041344"/>
    </source>
</evidence>
<feature type="compositionally biased region" description="Polar residues" evidence="8">
    <location>
        <begin position="293"/>
        <end position="308"/>
    </location>
</feature>
<evidence type="ECO:0000256" key="1">
    <source>
        <dbReference type="ARBA" id="ARBA00004141"/>
    </source>
</evidence>
<dbReference type="GO" id="GO:0016020">
    <property type="term" value="C:membrane"/>
    <property type="evidence" value="ECO:0007669"/>
    <property type="project" value="UniProtKB-SubCell"/>
</dbReference>
<evidence type="ECO:0000313" key="10">
    <source>
        <dbReference type="Proteomes" id="UP001438707"/>
    </source>
</evidence>
<evidence type="ECO:0000256" key="6">
    <source>
        <dbReference type="ARBA" id="ARBA00040778"/>
    </source>
</evidence>
<evidence type="ECO:0000313" key="9">
    <source>
        <dbReference type="EMBL" id="KAK9842932.1"/>
    </source>
</evidence>
<dbReference type="Pfam" id="PF02466">
    <property type="entry name" value="Tim17"/>
    <property type="match status" value="1"/>
</dbReference>
<feature type="region of interest" description="Disordered" evidence="8">
    <location>
        <begin position="200"/>
        <end position="220"/>
    </location>
</feature>
<gene>
    <name evidence="9" type="ORF">WJX74_004551</name>
</gene>
<evidence type="ECO:0000256" key="2">
    <source>
        <dbReference type="ARBA" id="ARBA00008444"/>
    </source>
</evidence>
<keyword evidence="10" id="KW-1185">Reference proteome</keyword>
<dbReference type="EMBL" id="JALJOS010000002">
    <property type="protein sequence ID" value="KAK9842932.1"/>
    <property type="molecule type" value="Genomic_DNA"/>
</dbReference>
<sequence length="336" mass="35473">MASEGTLPEPRDCSSARPAEGPWTRLQAAFAFAFTKVEEGQEAPDVPQGLTEWAQNTSLTSVIGCAYGGWSQRRRLQQGQVDAEPAANPVSKAHAARAIAEAKTRRIALILNESVKGGFRFGSLAALYYGVQGLMGVARAKEDLRNTVVAGLTSGCLFGAFYLPARGGGRLRGSLLGAGLGASVALPVGYLQQQLQTVVDSKSPAPEIPSTAAGTSGQQREMARRIPRHSSGTTDSVIAQLEASLGPRAEPKKREPPHFASLLRECGIDRRPLAPRLRAQAELLPGTIPRSRGSLSQSPTSCQSHSQIATGAHQQAAVTQPWTPLASFFTIGAPGF</sequence>
<proteinExistence type="inferred from homology"/>
<protein>
    <recommendedName>
        <fullName evidence="6">Complex I assembly factor TIMMDC1, mitochondrial</fullName>
    </recommendedName>
    <alternativeName>
        <fullName evidence="7">Translocase of inner mitochondrial membrane domain-containing protein 1</fullName>
    </alternativeName>
</protein>
<evidence type="ECO:0000256" key="5">
    <source>
        <dbReference type="ARBA" id="ARBA00023136"/>
    </source>
</evidence>
<keyword evidence="5" id="KW-0472">Membrane</keyword>
<feature type="region of interest" description="Disordered" evidence="8">
    <location>
        <begin position="1"/>
        <end position="20"/>
    </location>
</feature>
<name>A0AAW1SAR9_9CHLO</name>
<feature type="region of interest" description="Disordered" evidence="8">
    <location>
        <begin position="286"/>
        <end position="308"/>
    </location>
</feature>
<dbReference type="AlphaFoldDB" id="A0AAW1SAR9"/>